<gene>
    <name evidence="2" type="ORF">C8D99_11145</name>
</gene>
<feature type="transmembrane region" description="Helical" evidence="1">
    <location>
        <begin position="238"/>
        <end position="255"/>
    </location>
</feature>
<feature type="transmembrane region" description="Helical" evidence="1">
    <location>
        <begin position="412"/>
        <end position="434"/>
    </location>
</feature>
<feature type="transmembrane region" description="Helical" evidence="1">
    <location>
        <begin position="261"/>
        <end position="281"/>
    </location>
</feature>
<feature type="transmembrane region" description="Helical" evidence="1">
    <location>
        <begin position="159"/>
        <end position="182"/>
    </location>
</feature>
<name>A0A4V3HG26_9BACT</name>
<feature type="transmembrane region" description="Helical" evidence="1">
    <location>
        <begin position="349"/>
        <end position="367"/>
    </location>
</feature>
<organism evidence="2 3">
    <name type="scientific">Aminivibrio pyruvatiphilus</name>
    <dbReference type="NCBI Taxonomy" id="1005740"/>
    <lineage>
        <taxon>Bacteria</taxon>
        <taxon>Thermotogati</taxon>
        <taxon>Synergistota</taxon>
        <taxon>Synergistia</taxon>
        <taxon>Synergistales</taxon>
        <taxon>Aminobacteriaceae</taxon>
        <taxon>Aminivibrio</taxon>
    </lineage>
</organism>
<evidence type="ECO:0000256" key="1">
    <source>
        <dbReference type="SAM" id="Phobius"/>
    </source>
</evidence>
<dbReference type="Proteomes" id="UP000295066">
    <property type="component" value="Unassembled WGS sequence"/>
</dbReference>
<reference evidence="2 3" key="1">
    <citation type="submission" date="2019-03" db="EMBL/GenBank/DDBJ databases">
        <title>Genomic Encyclopedia of Type Strains, Phase IV (KMG-IV): sequencing the most valuable type-strain genomes for metagenomic binning, comparative biology and taxonomic classification.</title>
        <authorList>
            <person name="Goeker M."/>
        </authorList>
    </citation>
    <scope>NUCLEOTIDE SEQUENCE [LARGE SCALE GENOMIC DNA]</scope>
    <source>
        <strain evidence="2 3">DSM 25964</strain>
    </source>
</reference>
<feature type="transmembrane region" description="Helical" evidence="1">
    <location>
        <begin position="188"/>
        <end position="211"/>
    </location>
</feature>
<feature type="transmembrane region" description="Helical" evidence="1">
    <location>
        <begin position="293"/>
        <end position="315"/>
    </location>
</feature>
<dbReference type="EMBL" id="SORI01000011">
    <property type="protein sequence ID" value="TDY59711.1"/>
    <property type="molecule type" value="Genomic_DNA"/>
</dbReference>
<keyword evidence="1" id="KW-1133">Transmembrane helix</keyword>
<protein>
    <submittedName>
        <fullName evidence="2">TRAP-type C4-dicarboxylate transport system permease large subunit</fullName>
    </submittedName>
</protein>
<keyword evidence="1" id="KW-0812">Transmembrane</keyword>
<comment type="caution">
    <text evidence="2">The sequence shown here is derived from an EMBL/GenBank/DDBJ whole genome shotgun (WGS) entry which is preliminary data.</text>
</comment>
<dbReference type="OrthoDB" id="9429464at2"/>
<proteinExistence type="predicted"/>
<evidence type="ECO:0000313" key="3">
    <source>
        <dbReference type="Proteomes" id="UP000295066"/>
    </source>
</evidence>
<feature type="transmembrane region" description="Helical" evidence="1">
    <location>
        <begin position="133"/>
        <end position="152"/>
    </location>
</feature>
<feature type="transmembrane region" description="Helical" evidence="1">
    <location>
        <begin position="373"/>
        <end position="400"/>
    </location>
</feature>
<accession>A0A4V3HG26</accession>
<feature type="transmembrane region" description="Helical" evidence="1">
    <location>
        <begin position="70"/>
        <end position="89"/>
    </location>
</feature>
<sequence>MTMFHHSLLVLLVIVVAFAAGKKFSLTTELSMLGGAFSGLAAHMVLPKGADPRSPLLFSEAVRHIVEGTFTYFDVCLIFLSATFFMTLYKEAGGVAFIVRKIVRTFHSRRFICLLLLVLVMLAPGAITGSGATAVLTVGSLVGSVLLAMGVGEDRRTALIFLLAAMSAACPPINLWAMMAAAGANMPYVGFAVPLAVLSITGALLSAFWLAGKGQPVDLEKALSGLPEAPEGWNWHRAGFPFILLGALVLAGRIIPHGFPVLGLPLIFMVCAFSVLLVSPVRPPVFRVAADTVHNLQGLVGIMVVVGALIQIMTLSGVRGLLSLAVVTLPLTVLFFSLWLILPISEGMLQYAVAPLFGVPLIMLFNMKGLDPVISLAAWSVMWPLGDCLPPTAVVGRATVMELGYKGEYFRGFVRTSLAPMAVILLLCSLFMVYSSELSGVIGG</sequence>
<evidence type="ECO:0000313" key="2">
    <source>
        <dbReference type="EMBL" id="TDY59711.1"/>
    </source>
</evidence>
<dbReference type="AlphaFoldDB" id="A0A4V3HG26"/>
<feature type="transmembrane region" description="Helical" evidence="1">
    <location>
        <begin position="110"/>
        <end position="127"/>
    </location>
</feature>
<keyword evidence="1" id="KW-0472">Membrane</keyword>
<feature type="transmembrane region" description="Helical" evidence="1">
    <location>
        <begin position="321"/>
        <end position="342"/>
    </location>
</feature>
<dbReference type="RefSeq" id="WP_133957861.1">
    <property type="nucleotide sequence ID" value="NZ_SORI01000011.1"/>
</dbReference>
<keyword evidence="3" id="KW-1185">Reference proteome</keyword>